<sequence>MSTIEEPTLARPWRPEDGPPPKVWTWPKNDRPSLWVWSAGKWRHAPVVARQDWADGTVRYQVECDLRGDTTVVFRTYAWPQPGLRAGLPSGSEPSMDVVEGRAGEMPRRV</sequence>
<organism evidence="2 3">
    <name type="scientific">Streptomyces galilaeus</name>
    <dbReference type="NCBI Taxonomy" id="33899"/>
    <lineage>
        <taxon>Bacteria</taxon>
        <taxon>Bacillati</taxon>
        <taxon>Actinomycetota</taxon>
        <taxon>Actinomycetes</taxon>
        <taxon>Kitasatosporales</taxon>
        <taxon>Streptomycetaceae</taxon>
        <taxon>Streptomyces</taxon>
    </lineage>
</organism>
<protein>
    <recommendedName>
        <fullName evidence="4">Transposase</fullName>
    </recommendedName>
</protein>
<dbReference type="RefSeq" id="WP_369277413.1">
    <property type="nucleotide sequence ID" value="NZ_JBJVMW010000011.1"/>
</dbReference>
<name>A0ABW9IPP7_STRGJ</name>
<dbReference type="Proteomes" id="UP001631993">
    <property type="component" value="Unassembled WGS sequence"/>
</dbReference>
<evidence type="ECO:0000313" key="3">
    <source>
        <dbReference type="Proteomes" id="UP001631993"/>
    </source>
</evidence>
<evidence type="ECO:0000313" key="2">
    <source>
        <dbReference type="EMBL" id="MFM9649093.1"/>
    </source>
</evidence>
<comment type="caution">
    <text evidence="2">The sequence shown here is derived from an EMBL/GenBank/DDBJ whole genome shotgun (WGS) entry which is preliminary data.</text>
</comment>
<accession>A0ABW9IPP7</accession>
<feature type="compositionally biased region" description="Basic and acidic residues" evidence="1">
    <location>
        <begin position="99"/>
        <end position="110"/>
    </location>
</feature>
<evidence type="ECO:0008006" key="4">
    <source>
        <dbReference type="Google" id="ProtNLM"/>
    </source>
</evidence>
<evidence type="ECO:0000256" key="1">
    <source>
        <dbReference type="SAM" id="MobiDB-lite"/>
    </source>
</evidence>
<proteinExistence type="predicted"/>
<keyword evidence="3" id="KW-1185">Reference proteome</keyword>
<feature type="region of interest" description="Disordered" evidence="1">
    <location>
        <begin position="84"/>
        <end position="110"/>
    </location>
</feature>
<dbReference type="EMBL" id="JBJVNE010000011">
    <property type="protein sequence ID" value="MFM9649093.1"/>
    <property type="molecule type" value="Genomic_DNA"/>
</dbReference>
<reference evidence="2 3" key="1">
    <citation type="submission" date="2024-12" db="EMBL/GenBank/DDBJ databases">
        <title>Forecasting of Potato common scab and diversities of Pathogenic streptomyces spp. in china.</title>
        <authorList>
            <person name="Handique U."/>
            <person name="Wu J."/>
        </authorList>
    </citation>
    <scope>NUCLEOTIDE SEQUENCE [LARGE SCALE GENOMIC DNA]</scope>
    <source>
        <strain evidence="2 3">ZRIMU1585</strain>
    </source>
</reference>
<feature type="region of interest" description="Disordered" evidence="1">
    <location>
        <begin position="1"/>
        <end position="25"/>
    </location>
</feature>
<gene>
    <name evidence="2" type="ORF">ACKI1S_23475</name>
</gene>